<dbReference type="InterPro" id="IPR052579">
    <property type="entry name" value="Zinc_finger_SWIM"/>
</dbReference>
<reference evidence="1" key="1">
    <citation type="journal article" date="2023" name="Plant J.">
        <title>Genome sequences and population genomics provide insights into the demographic history, inbreeding, and mutation load of two 'living fossil' tree species of Dipteronia.</title>
        <authorList>
            <person name="Feng Y."/>
            <person name="Comes H.P."/>
            <person name="Chen J."/>
            <person name="Zhu S."/>
            <person name="Lu R."/>
            <person name="Zhang X."/>
            <person name="Li P."/>
            <person name="Qiu J."/>
            <person name="Olsen K.M."/>
            <person name="Qiu Y."/>
        </authorList>
    </citation>
    <scope>NUCLEOTIDE SEQUENCE</scope>
    <source>
        <strain evidence="1">NBL</strain>
    </source>
</reference>
<accession>A0AAE0ATD6</accession>
<sequence>MVFNSRAELIEWTRATGKRFGFVIVIRKLEVNVSRRKPRIRFACERSDTYKHKISECQGKKRSRATGTKKCNCPFLLKGKKLASDDNWALKVINGQHNHPAAQHLEGHSFAGRLTKEEVNMLIDMSKSEVKQKNILHTLQNRDIHNVSTMKTIYNARYKYKVVEQAGRSQIQHLMSKLNEHNYIEWHRSHEDTDCITDLFWVHRSTIELLRAFPLRHTHGCPCAHEIAEYKREGRPIPLFCVNSHWKKLDLVPSIDDGSMKLSCTIEIEMIMKRFEQMDDSGKLQLKKKLMELANPESTHLVEPIVKAKARGRPSRKLDTSTCRDPSQFEYVLATLDNHSQSITSSHQPNPPRKRKDYSDHYAKVFGYASRVHEVLHSLSYFESNPRQDHWMTMPETGHIISSKYNVVLVLLSKQLCLTFLPLRSVPLPQSLHKIITIGFVNGCHFIEVFMVPGSPMPHITANWLEYHHSCARGWETSYTNNIDAFKDLVFDGMTRETIDLNG</sequence>
<gene>
    <name evidence="1" type="ORF">Dsin_010259</name>
</gene>
<dbReference type="GO" id="GO:0045944">
    <property type="term" value="P:positive regulation of transcription by RNA polymerase II"/>
    <property type="evidence" value="ECO:0007669"/>
    <property type="project" value="InterPro"/>
</dbReference>
<dbReference type="PANTHER" id="PTHR31569:SF4">
    <property type="entry name" value="SWIM-TYPE DOMAIN-CONTAINING PROTEIN"/>
    <property type="match status" value="1"/>
</dbReference>
<organism evidence="1 2">
    <name type="scientific">Dipteronia sinensis</name>
    <dbReference type="NCBI Taxonomy" id="43782"/>
    <lineage>
        <taxon>Eukaryota</taxon>
        <taxon>Viridiplantae</taxon>
        <taxon>Streptophyta</taxon>
        <taxon>Embryophyta</taxon>
        <taxon>Tracheophyta</taxon>
        <taxon>Spermatophyta</taxon>
        <taxon>Magnoliopsida</taxon>
        <taxon>eudicotyledons</taxon>
        <taxon>Gunneridae</taxon>
        <taxon>Pentapetalae</taxon>
        <taxon>rosids</taxon>
        <taxon>malvids</taxon>
        <taxon>Sapindales</taxon>
        <taxon>Sapindaceae</taxon>
        <taxon>Hippocastanoideae</taxon>
        <taxon>Acereae</taxon>
        <taxon>Dipteronia</taxon>
    </lineage>
</organism>
<dbReference type="GO" id="GO:0000981">
    <property type="term" value="F:DNA-binding transcription factor activity, RNA polymerase II-specific"/>
    <property type="evidence" value="ECO:0007669"/>
    <property type="project" value="InterPro"/>
</dbReference>
<dbReference type="Pfam" id="PF08731">
    <property type="entry name" value="AFT"/>
    <property type="match status" value="1"/>
</dbReference>
<evidence type="ECO:0000313" key="1">
    <source>
        <dbReference type="EMBL" id="KAK3223234.1"/>
    </source>
</evidence>
<dbReference type="AlphaFoldDB" id="A0AAE0ATD6"/>
<evidence type="ECO:0000313" key="2">
    <source>
        <dbReference type="Proteomes" id="UP001281410"/>
    </source>
</evidence>
<dbReference type="EMBL" id="JANJYJ010000003">
    <property type="protein sequence ID" value="KAK3223234.1"/>
    <property type="molecule type" value="Genomic_DNA"/>
</dbReference>
<dbReference type="PANTHER" id="PTHR31569">
    <property type="entry name" value="SWIM-TYPE DOMAIN-CONTAINING PROTEIN"/>
    <property type="match status" value="1"/>
</dbReference>
<proteinExistence type="predicted"/>
<keyword evidence="2" id="KW-1185">Reference proteome</keyword>
<protein>
    <recommendedName>
        <fullName evidence="3">Protein FAR1-RELATED SEQUENCE</fullName>
    </recommendedName>
</protein>
<evidence type="ECO:0008006" key="3">
    <source>
        <dbReference type="Google" id="ProtNLM"/>
    </source>
</evidence>
<dbReference type="InterPro" id="IPR014842">
    <property type="entry name" value="AFT"/>
</dbReference>
<dbReference type="GO" id="GO:0010106">
    <property type="term" value="P:cellular response to iron ion starvation"/>
    <property type="evidence" value="ECO:0007669"/>
    <property type="project" value="InterPro"/>
</dbReference>
<name>A0AAE0ATD6_9ROSI</name>
<comment type="caution">
    <text evidence="1">The sequence shown here is derived from an EMBL/GenBank/DDBJ whole genome shotgun (WGS) entry which is preliminary data.</text>
</comment>
<dbReference type="Proteomes" id="UP001281410">
    <property type="component" value="Unassembled WGS sequence"/>
</dbReference>